<dbReference type="KEGG" id="mgik:GO620_007040"/>
<dbReference type="PANTHER" id="PTHR30349">
    <property type="entry name" value="PHAGE INTEGRASE-RELATED"/>
    <property type="match status" value="1"/>
</dbReference>
<dbReference type="EMBL" id="CP066775">
    <property type="protein sequence ID" value="QQL51196.1"/>
    <property type="molecule type" value="Genomic_DNA"/>
</dbReference>
<gene>
    <name evidence="4" type="ORF">GO620_007040</name>
</gene>
<sequence length="415" mass="48357">MIRTVCINFTLKKTKILKDGTAPIYLRLTVASERVEFTTRRYIRPERWNNAQQKMSGTTDEARVFNHYLKTLEQQVFEEHRQMLDNKQLITADALRNRLLGIEQQVKEKMLVPIFQDHNKRIKSLLDKEYAKGTLARYETSLKHTVEFMQWQYGKSDIAIKAIDHEFITSYDFYLRSERSCGNNTVVKYIKNFKKIIRICMANGWLDKDPFINYKAKVKEVIRDYLTKEEIQAIADKELVTDRVNQVRDIFLFSCFTGLAYADVKKLKRTEISKGIDGQWWIFTSRQKTDTASRIPLLPTALKILEKYENNPECLHKDRVLPVLSNQKMNSYLKEIASAAGITKELTFHMARHTFATAVTLGNGVSIESVSKMLGHRNIRTTQHYAKILDAKVSEDMAILKEKFLSIENKSLMYN</sequence>
<evidence type="ECO:0000256" key="2">
    <source>
        <dbReference type="ARBA" id="ARBA00023125"/>
    </source>
</evidence>
<evidence type="ECO:0000313" key="5">
    <source>
        <dbReference type="Proteomes" id="UP000429232"/>
    </source>
</evidence>
<dbReference type="PROSITE" id="PS51898">
    <property type="entry name" value="TYR_RECOMBINASE"/>
    <property type="match status" value="1"/>
</dbReference>
<dbReference type="Gene3D" id="1.10.443.10">
    <property type="entry name" value="Intergrase catalytic core"/>
    <property type="match status" value="1"/>
</dbReference>
<dbReference type="PANTHER" id="PTHR30349:SF64">
    <property type="entry name" value="PROPHAGE INTEGRASE INTD-RELATED"/>
    <property type="match status" value="1"/>
</dbReference>
<dbReference type="RefSeq" id="WP_157523769.1">
    <property type="nucleotide sequence ID" value="NZ_CP066775.1"/>
</dbReference>
<dbReference type="AlphaFoldDB" id="A0A6I4HWW6"/>
<evidence type="ECO:0000256" key="3">
    <source>
        <dbReference type="ARBA" id="ARBA00023172"/>
    </source>
</evidence>
<keyword evidence="5" id="KW-1185">Reference proteome</keyword>
<keyword evidence="2" id="KW-0238">DNA-binding</keyword>
<dbReference type="InterPro" id="IPR011010">
    <property type="entry name" value="DNA_brk_join_enz"/>
</dbReference>
<name>A0A6I4HWW6_9SPHI</name>
<dbReference type="Proteomes" id="UP000429232">
    <property type="component" value="Chromosome"/>
</dbReference>
<comment type="similarity">
    <text evidence="1">Belongs to the 'phage' integrase family.</text>
</comment>
<dbReference type="CDD" id="cd01185">
    <property type="entry name" value="INTN1_C_like"/>
    <property type="match status" value="1"/>
</dbReference>
<dbReference type="InterPro" id="IPR025269">
    <property type="entry name" value="SAM-like_dom"/>
</dbReference>
<dbReference type="Gene3D" id="1.10.150.130">
    <property type="match status" value="1"/>
</dbReference>
<dbReference type="InterPro" id="IPR050090">
    <property type="entry name" value="Tyrosine_recombinase_XerCD"/>
</dbReference>
<dbReference type="GO" id="GO:0015074">
    <property type="term" value="P:DNA integration"/>
    <property type="evidence" value="ECO:0007669"/>
    <property type="project" value="InterPro"/>
</dbReference>
<dbReference type="GO" id="GO:0006310">
    <property type="term" value="P:DNA recombination"/>
    <property type="evidence" value="ECO:0007669"/>
    <property type="project" value="UniProtKB-KW"/>
</dbReference>
<dbReference type="Pfam" id="PF13102">
    <property type="entry name" value="Phage_int_SAM_5"/>
    <property type="match status" value="1"/>
</dbReference>
<organism evidence="4 5">
    <name type="scientific">Mucilaginibacter ginkgonis</name>
    <dbReference type="NCBI Taxonomy" id="2682091"/>
    <lineage>
        <taxon>Bacteria</taxon>
        <taxon>Pseudomonadati</taxon>
        <taxon>Bacteroidota</taxon>
        <taxon>Sphingobacteriia</taxon>
        <taxon>Sphingobacteriales</taxon>
        <taxon>Sphingobacteriaceae</taxon>
        <taxon>Mucilaginibacter</taxon>
    </lineage>
</organism>
<evidence type="ECO:0000313" key="4">
    <source>
        <dbReference type="EMBL" id="QQL51196.1"/>
    </source>
</evidence>
<dbReference type="InterPro" id="IPR035386">
    <property type="entry name" value="Arm-DNA-bind_5"/>
</dbReference>
<dbReference type="InterPro" id="IPR010998">
    <property type="entry name" value="Integrase_recombinase_N"/>
</dbReference>
<dbReference type="GO" id="GO:0003677">
    <property type="term" value="F:DNA binding"/>
    <property type="evidence" value="ECO:0007669"/>
    <property type="project" value="UniProtKB-KW"/>
</dbReference>
<dbReference type="SUPFAM" id="SSF56349">
    <property type="entry name" value="DNA breaking-rejoining enzymes"/>
    <property type="match status" value="1"/>
</dbReference>
<dbReference type="InterPro" id="IPR002104">
    <property type="entry name" value="Integrase_catalytic"/>
</dbReference>
<dbReference type="InterPro" id="IPR013762">
    <property type="entry name" value="Integrase-like_cat_sf"/>
</dbReference>
<reference evidence="4 5" key="1">
    <citation type="submission" date="2020-12" db="EMBL/GenBank/DDBJ databases">
        <title>HMF7856_wgs.fasta genome submission.</title>
        <authorList>
            <person name="Kang H."/>
            <person name="Kim H."/>
            <person name="Joh K."/>
        </authorList>
    </citation>
    <scope>NUCLEOTIDE SEQUENCE [LARGE SCALE GENOMIC DNA]</scope>
    <source>
        <strain evidence="4 5">HMF7856</strain>
    </source>
</reference>
<protein>
    <submittedName>
        <fullName evidence="4">Site-specific integrase</fullName>
    </submittedName>
</protein>
<dbReference type="Pfam" id="PF17293">
    <property type="entry name" value="Arm-DNA-bind_5"/>
    <property type="match status" value="1"/>
</dbReference>
<evidence type="ECO:0000256" key="1">
    <source>
        <dbReference type="ARBA" id="ARBA00008857"/>
    </source>
</evidence>
<accession>A0A6I4HWW6</accession>
<keyword evidence="3" id="KW-0233">DNA recombination</keyword>
<proteinExistence type="inferred from homology"/>
<dbReference type="Pfam" id="PF00589">
    <property type="entry name" value="Phage_integrase"/>
    <property type="match status" value="1"/>
</dbReference>